<comment type="similarity">
    <text evidence="1 6">Belongs to the glycosyl hydrolase 17 family.</text>
</comment>
<dbReference type="InterPro" id="IPR000490">
    <property type="entry name" value="Glyco_hydro_17"/>
</dbReference>
<feature type="domain" description="X8" evidence="8">
    <location>
        <begin position="361"/>
        <end position="444"/>
    </location>
</feature>
<dbReference type="InterPro" id="IPR017853">
    <property type="entry name" value="GH"/>
</dbReference>
<dbReference type="GO" id="GO:0004553">
    <property type="term" value="F:hydrolase activity, hydrolyzing O-glycosyl compounds"/>
    <property type="evidence" value="ECO:0007669"/>
    <property type="project" value="InterPro"/>
</dbReference>
<evidence type="ECO:0000256" key="5">
    <source>
        <dbReference type="ARBA" id="ARBA00023295"/>
    </source>
</evidence>
<gene>
    <name evidence="9" type="ORF">MIMGU_mgv1a025912mg</name>
</gene>
<evidence type="ECO:0000256" key="4">
    <source>
        <dbReference type="ARBA" id="ARBA00023157"/>
    </source>
</evidence>
<dbReference type="Pfam" id="PF00332">
    <property type="entry name" value="Glyco_hydro_17"/>
    <property type="match status" value="1"/>
</dbReference>
<dbReference type="SUPFAM" id="SSF51445">
    <property type="entry name" value="(Trans)glycosidases"/>
    <property type="match status" value="1"/>
</dbReference>
<organism evidence="9 10">
    <name type="scientific">Erythranthe guttata</name>
    <name type="common">Yellow monkey flower</name>
    <name type="synonym">Mimulus guttatus</name>
    <dbReference type="NCBI Taxonomy" id="4155"/>
    <lineage>
        <taxon>Eukaryota</taxon>
        <taxon>Viridiplantae</taxon>
        <taxon>Streptophyta</taxon>
        <taxon>Embryophyta</taxon>
        <taxon>Tracheophyta</taxon>
        <taxon>Spermatophyta</taxon>
        <taxon>Magnoliopsida</taxon>
        <taxon>eudicotyledons</taxon>
        <taxon>Gunneridae</taxon>
        <taxon>Pentapetalae</taxon>
        <taxon>asterids</taxon>
        <taxon>lamiids</taxon>
        <taxon>Lamiales</taxon>
        <taxon>Phrymaceae</taxon>
        <taxon>Erythranthe</taxon>
    </lineage>
</organism>
<proteinExistence type="inferred from homology"/>
<keyword evidence="4" id="KW-1015">Disulfide bond</keyword>
<evidence type="ECO:0000313" key="10">
    <source>
        <dbReference type="Proteomes" id="UP000030748"/>
    </source>
</evidence>
<name>A0A022PWQ4_ERYGU</name>
<dbReference type="EMBL" id="KI632325">
    <property type="protein sequence ID" value="EYU18675.1"/>
    <property type="molecule type" value="Genomic_DNA"/>
</dbReference>
<keyword evidence="10" id="KW-1185">Reference proteome</keyword>
<evidence type="ECO:0000256" key="3">
    <source>
        <dbReference type="ARBA" id="ARBA00022801"/>
    </source>
</evidence>
<dbReference type="Pfam" id="PF07983">
    <property type="entry name" value="X8"/>
    <property type="match status" value="1"/>
</dbReference>
<evidence type="ECO:0000256" key="7">
    <source>
        <dbReference type="SAM" id="SignalP"/>
    </source>
</evidence>
<evidence type="ECO:0000256" key="6">
    <source>
        <dbReference type="RuleBase" id="RU004335"/>
    </source>
</evidence>
<keyword evidence="5" id="KW-0326">Glycosidase</keyword>
<evidence type="ECO:0000256" key="2">
    <source>
        <dbReference type="ARBA" id="ARBA00022729"/>
    </source>
</evidence>
<keyword evidence="2 7" id="KW-0732">Signal</keyword>
<feature type="signal peptide" evidence="7">
    <location>
        <begin position="1"/>
        <end position="22"/>
    </location>
</feature>
<dbReference type="STRING" id="4155.A0A022PWQ4"/>
<reference evidence="9 10" key="1">
    <citation type="journal article" date="2013" name="Proc. Natl. Acad. Sci. U.S.A.">
        <title>Fine-scale variation in meiotic recombination in Mimulus inferred from population shotgun sequencing.</title>
        <authorList>
            <person name="Hellsten U."/>
            <person name="Wright K.M."/>
            <person name="Jenkins J."/>
            <person name="Shu S."/>
            <person name="Yuan Y."/>
            <person name="Wessler S.R."/>
            <person name="Schmutz J."/>
            <person name="Willis J.H."/>
            <person name="Rokhsar D.S."/>
        </authorList>
    </citation>
    <scope>NUCLEOTIDE SEQUENCE [LARGE SCALE GENOMIC DNA]</scope>
    <source>
        <strain evidence="10">cv. DUN x IM62</strain>
    </source>
</reference>
<evidence type="ECO:0000313" key="9">
    <source>
        <dbReference type="EMBL" id="EYU18675.1"/>
    </source>
</evidence>
<dbReference type="InterPro" id="IPR012946">
    <property type="entry name" value="X8"/>
</dbReference>
<dbReference type="Gene3D" id="1.20.58.1040">
    <property type="match status" value="1"/>
</dbReference>
<dbReference type="GO" id="GO:0005886">
    <property type="term" value="C:plasma membrane"/>
    <property type="evidence" value="ECO:0000318"/>
    <property type="project" value="GO_Central"/>
</dbReference>
<dbReference type="GO" id="GO:0005975">
    <property type="term" value="P:carbohydrate metabolic process"/>
    <property type="evidence" value="ECO:0007669"/>
    <property type="project" value="InterPro"/>
</dbReference>
<feature type="chain" id="PRO_5001503608" description="X8 domain-containing protein" evidence="7">
    <location>
        <begin position="23"/>
        <end position="506"/>
    </location>
</feature>
<dbReference type="Proteomes" id="UP000030748">
    <property type="component" value="Unassembled WGS sequence"/>
</dbReference>
<evidence type="ECO:0000259" key="8">
    <source>
        <dbReference type="SMART" id="SM00768"/>
    </source>
</evidence>
<dbReference type="AlphaFoldDB" id="A0A022PWQ4"/>
<sequence length="506" mass="56829">MVRVACLLVVILFAIRSEGSIGMNWGRQSAQRLIPSTVVDLMLQNGIGDVRIYSSQPDILEAFAGSGINITVQIMFLNIINSTQQARDWVGQKIDPVYYSTNIRRIFLGNHEFKPALKTGGNTSSAEAALDLMELMQSALNNASYGDQIKVTLPHPDIVITNVTRPSYAEFRSEIKEPMARHLSLLRQSNAPFVAEVFPIEYIKFHPWLDFSFAFADNKSKTVIRDINGAVYTNIFDYLYDCFVWALRKAGAPDQEIVVSQIGWPTDGYPGADAATAERFYKYLLPHVASGRGTPMRPGKPIEIFVHCLTDEPKNPFSYPFARHWGIYRSNGEPKFKIDLSGQGRDIYPVRAKGIMRMPQRWCVFNGDTRDEFKVKAQFDDACQRADCTSLSPSGSCSQLDYNKNVSYAFNMYFQSMFQNETSCEFDGLGEVVPTDPSEGSCVFPVEVVRVLVSSPYTTVEIELENERIMFLSRNGKGDDVKTGDKLLKQLSRESFRENSSKLVGG</sequence>
<dbReference type="InterPro" id="IPR044965">
    <property type="entry name" value="Glyco_hydro_17_plant"/>
</dbReference>
<protein>
    <recommendedName>
        <fullName evidence="8">X8 domain-containing protein</fullName>
    </recommendedName>
</protein>
<dbReference type="SMART" id="SM00768">
    <property type="entry name" value="X8"/>
    <property type="match status" value="1"/>
</dbReference>
<keyword evidence="3" id="KW-0378">Hydrolase</keyword>
<evidence type="ECO:0000256" key="1">
    <source>
        <dbReference type="ARBA" id="ARBA00008773"/>
    </source>
</evidence>
<accession>A0A022PWQ4</accession>
<dbReference type="PANTHER" id="PTHR32227">
    <property type="entry name" value="GLUCAN ENDO-1,3-BETA-GLUCOSIDASE BG1-RELATED-RELATED"/>
    <property type="match status" value="1"/>
</dbReference>
<dbReference type="Gene3D" id="3.20.20.80">
    <property type="entry name" value="Glycosidases"/>
    <property type="match status" value="1"/>
</dbReference>